<sequence length="172" mass="20215">MELLRRVDFPTVFEIMKEAFPESEIRTAARQEALLENPHYKIYVHRDEAGEIDCFLAIWELSNCFFGEHLASKPSTRGKGVGSGLLKVVLNGLDKPFFLEVEPPCDEITKRRVGMYERMGLFLNKFYYEQQPLREGHTPQRLMVMSYRSPVGETEFIPYKREIYRHVYDTEL</sequence>
<dbReference type="AlphaFoldDB" id="A0A645CPP2"/>
<feature type="domain" description="N-acetyltransferase" evidence="1">
    <location>
        <begin position="1"/>
        <end position="140"/>
    </location>
</feature>
<dbReference type="EMBL" id="VSSQ01028976">
    <property type="protein sequence ID" value="MPM78893.1"/>
    <property type="molecule type" value="Genomic_DNA"/>
</dbReference>
<evidence type="ECO:0000259" key="1">
    <source>
        <dbReference type="PROSITE" id="PS51186"/>
    </source>
</evidence>
<gene>
    <name evidence="2" type="ORF">SDC9_125908</name>
</gene>
<dbReference type="PROSITE" id="PS51186">
    <property type="entry name" value="GNAT"/>
    <property type="match status" value="1"/>
</dbReference>
<dbReference type="GO" id="GO:0016747">
    <property type="term" value="F:acyltransferase activity, transferring groups other than amino-acyl groups"/>
    <property type="evidence" value="ECO:0007669"/>
    <property type="project" value="InterPro"/>
</dbReference>
<dbReference type="InterPro" id="IPR016181">
    <property type="entry name" value="Acyl_CoA_acyltransferase"/>
</dbReference>
<proteinExistence type="predicted"/>
<evidence type="ECO:0000313" key="2">
    <source>
        <dbReference type="EMBL" id="MPM78893.1"/>
    </source>
</evidence>
<reference evidence="2" key="1">
    <citation type="submission" date="2019-08" db="EMBL/GenBank/DDBJ databases">
        <authorList>
            <person name="Kucharzyk K."/>
            <person name="Murdoch R.W."/>
            <person name="Higgins S."/>
            <person name="Loffler F."/>
        </authorList>
    </citation>
    <scope>NUCLEOTIDE SEQUENCE</scope>
</reference>
<comment type="caution">
    <text evidence="2">The sequence shown here is derived from an EMBL/GenBank/DDBJ whole genome shotgun (WGS) entry which is preliminary data.</text>
</comment>
<dbReference type="InterPro" id="IPR000182">
    <property type="entry name" value="GNAT_dom"/>
</dbReference>
<dbReference type="Gene3D" id="3.40.630.30">
    <property type="match status" value="1"/>
</dbReference>
<name>A0A645CPP2_9ZZZZ</name>
<organism evidence="2">
    <name type="scientific">bioreactor metagenome</name>
    <dbReference type="NCBI Taxonomy" id="1076179"/>
    <lineage>
        <taxon>unclassified sequences</taxon>
        <taxon>metagenomes</taxon>
        <taxon>ecological metagenomes</taxon>
    </lineage>
</organism>
<dbReference type="SUPFAM" id="SSF55729">
    <property type="entry name" value="Acyl-CoA N-acyltransferases (Nat)"/>
    <property type="match status" value="1"/>
</dbReference>
<protein>
    <recommendedName>
        <fullName evidence="1">N-acetyltransferase domain-containing protein</fullName>
    </recommendedName>
</protein>
<accession>A0A645CPP2</accession>